<dbReference type="InterPro" id="IPR036028">
    <property type="entry name" value="SH3-like_dom_sf"/>
</dbReference>
<keyword evidence="6" id="KW-1185">Reference proteome</keyword>
<dbReference type="PANTHER" id="PTHR13357">
    <property type="entry name" value="SH3 ADAPTER PROTEIN SPIN90 NCK INTERACTING PROTEIN WITH SH3 DOMAIN"/>
    <property type="match status" value="1"/>
</dbReference>
<dbReference type="InterPro" id="IPR001452">
    <property type="entry name" value="SH3_domain"/>
</dbReference>
<feature type="domain" description="SH3" evidence="4">
    <location>
        <begin position="13"/>
        <end position="75"/>
    </location>
</feature>
<dbReference type="Pfam" id="PF09431">
    <property type="entry name" value="SPIN90_LRD"/>
    <property type="match status" value="1"/>
</dbReference>
<dbReference type="Proteomes" id="UP000502823">
    <property type="component" value="Unassembled WGS sequence"/>
</dbReference>
<feature type="compositionally biased region" description="Low complexity" evidence="3">
    <location>
        <begin position="240"/>
        <end position="264"/>
    </location>
</feature>
<dbReference type="CDD" id="cd11849">
    <property type="entry name" value="SH3_SPIN90"/>
    <property type="match status" value="1"/>
</dbReference>
<evidence type="ECO:0000256" key="3">
    <source>
        <dbReference type="SAM" id="MobiDB-lite"/>
    </source>
</evidence>
<dbReference type="AlphaFoldDB" id="A0A6L2Q7U1"/>
<evidence type="ECO:0000256" key="2">
    <source>
        <dbReference type="PROSITE-ProRule" id="PRU00192"/>
    </source>
</evidence>
<evidence type="ECO:0000313" key="5">
    <source>
        <dbReference type="EMBL" id="GFG40786.1"/>
    </source>
</evidence>
<reference evidence="6" key="1">
    <citation type="submission" date="2020-01" db="EMBL/GenBank/DDBJ databases">
        <title>Draft genome sequence of the Termite Coptotermes fromosanus.</title>
        <authorList>
            <person name="Itakura S."/>
            <person name="Yosikawa Y."/>
            <person name="Umezawa K."/>
        </authorList>
    </citation>
    <scope>NUCLEOTIDE SEQUENCE [LARGE SCALE GENOMIC DNA]</scope>
</reference>
<dbReference type="FunCoup" id="A0A6L2Q7U1">
    <property type="interactions" value="62"/>
</dbReference>
<keyword evidence="1 2" id="KW-0728">SH3 domain</keyword>
<dbReference type="OrthoDB" id="445362at2759"/>
<dbReference type="InterPro" id="IPR030125">
    <property type="entry name" value="SPIN90/Ldb17"/>
</dbReference>
<name>A0A6L2Q7U1_COPFO</name>
<protein>
    <recommendedName>
        <fullName evidence="4">SH3 domain-containing protein</fullName>
    </recommendedName>
</protein>
<dbReference type="Pfam" id="PF00018">
    <property type="entry name" value="SH3_1"/>
    <property type="match status" value="1"/>
</dbReference>
<dbReference type="InParanoid" id="A0A6L2Q7U1"/>
<dbReference type="PROSITE" id="PS50002">
    <property type="entry name" value="SH3"/>
    <property type="match status" value="1"/>
</dbReference>
<sequence length="679" mass="76308">MTENAAEINGRGEQFEMLKALYDFKATFAKTLSFQESDMFILHQASTKQRNWWQVVNSNGQVGYVPSNYVTTIQVSVEYLIQFLDRCLQVLRAEGADGGGCLAPDRQDLLLRLVERRRQAQLCSRSGKRHAPPPPDFHVSIISNASPKLQHTVAADGFSHSSASGASSYASTTSSLGGNGDDTVVSQSGLSSSPKLQSNTASHLKPSSFATRQVIHVTMSDTSHCHANNIAQDEQHEVKTAAATASTTSSVPSKSLSFESSASSDVRDDPGSPVAYKLVEQVRKHTQLSHEMSRVAVAVVVGSLCDLLPPSVTPQLNAMLVHLQGPLAAPQPFIEETHDARRLRVIFTELTSCKEDSQQRSWMLYEDETTIVEYIQELISILTNADANISRHVMCRDKYHGVSTLVQYYQMEIRWSIRQLLLQAFGVMCSLDSIVVTLMLNSVLPMELARDMRTNPRNIPRLNYSSLLLTMIFSMGEPMPVTHVEHLGVDFISFLFDLIESPPDTDVEEQIPDLFLNLILAYNLQFAADVENLMLKALLQRPLAKTFTEKTLLLLNREEDPVRIFEHQPVPPHSVLKLFVDLFSNAQTAALFYTNDTKVLIDIIVRQLADLSPGDSRRHQYLELCRLVMRNTSYSDHHHRRDDMLKCFTRIFCEETEQSKLDQQLVREISNEFPQYFKA</sequence>
<evidence type="ECO:0000259" key="4">
    <source>
        <dbReference type="PROSITE" id="PS50002"/>
    </source>
</evidence>
<dbReference type="GO" id="GO:0006897">
    <property type="term" value="P:endocytosis"/>
    <property type="evidence" value="ECO:0007669"/>
    <property type="project" value="TreeGrafter"/>
</dbReference>
<evidence type="ECO:0000256" key="1">
    <source>
        <dbReference type="ARBA" id="ARBA00022443"/>
    </source>
</evidence>
<feature type="compositionally biased region" description="Polar residues" evidence="3">
    <location>
        <begin position="184"/>
        <end position="202"/>
    </location>
</feature>
<evidence type="ECO:0000313" key="6">
    <source>
        <dbReference type="Proteomes" id="UP000502823"/>
    </source>
</evidence>
<dbReference type="PANTHER" id="PTHR13357:SF1">
    <property type="entry name" value="NCK-INTERACTING PROTEIN WITH SH3 DOMAIN"/>
    <property type="match status" value="1"/>
</dbReference>
<dbReference type="SUPFAM" id="SSF50044">
    <property type="entry name" value="SH3-domain"/>
    <property type="match status" value="1"/>
</dbReference>
<proteinExistence type="predicted"/>
<comment type="caution">
    <text evidence="5">The sequence shown here is derived from an EMBL/GenBank/DDBJ whole genome shotgun (WGS) entry which is preliminary data.</text>
</comment>
<dbReference type="EMBL" id="BLKM01002586">
    <property type="protein sequence ID" value="GFG40786.1"/>
    <property type="molecule type" value="Genomic_DNA"/>
</dbReference>
<organism evidence="5 6">
    <name type="scientific">Coptotermes formosanus</name>
    <name type="common">Formosan subterranean termite</name>
    <dbReference type="NCBI Taxonomy" id="36987"/>
    <lineage>
        <taxon>Eukaryota</taxon>
        <taxon>Metazoa</taxon>
        <taxon>Ecdysozoa</taxon>
        <taxon>Arthropoda</taxon>
        <taxon>Hexapoda</taxon>
        <taxon>Insecta</taxon>
        <taxon>Pterygota</taxon>
        <taxon>Neoptera</taxon>
        <taxon>Polyneoptera</taxon>
        <taxon>Dictyoptera</taxon>
        <taxon>Blattodea</taxon>
        <taxon>Blattoidea</taxon>
        <taxon>Termitoidae</taxon>
        <taxon>Rhinotermitidae</taxon>
        <taxon>Coptotermes</taxon>
    </lineage>
</organism>
<feature type="compositionally biased region" description="Low complexity" evidence="3">
    <location>
        <begin position="161"/>
        <end position="176"/>
    </location>
</feature>
<dbReference type="InterPro" id="IPR018556">
    <property type="entry name" value="SPIN90/Ldb17_LRD"/>
</dbReference>
<accession>A0A6L2Q7U1</accession>
<feature type="region of interest" description="Disordered" evidence="3">
    <location>
        <begin position="235"/>
        <end position="271"/>
    </location>
</feature>
<dbReference type="InterPro" id="IPR035514">
    <property type="entry name" value="SPIN90_SH3"/>
</dbReference>
<feature type="region of interest" description="Disordered" evidence="3">
    <location>
        <begin position="161"/>
        <end position="207"/>
    </location>
</feature>
<dbReference type="Gene3D" id="2.30.30.40">
    <property type="entry name" value="SH3 Domains"/>
    <property type="match status" value="1"/>
</dbReference>
<dbReference type="SMART" id="SM00326">
    <property type="entry name" value="SH3"/>
    <property type="match status" value="1"/>
</dbReference>
<dbReference type="GO" id="GO:0071933">
    <property type="term" value="F:Arp2/3 complex binding"/>
    <property type="evidence" value="ECO:0007669"/>
    <property type="project" value="TreeGrafter"/>
</dbReference>
<gene>
    <name evidence="5" type="ORF">Cfor_06064</name>
</gene>